<keyword evidence="4" id="KW-0812">Transmembrane</keyword>
<feature type="transmembrane region" description="Helical" evidence="4">
    <location>
        <begin position="108"/>
        <end position="135"/>
    </location>
</feature>
<dbReference type="EMBL" id="JANWTP010000072">
    <property type="protein sequence ID" value="MDC8639606.1"/>
    <property type="molecule type" value="Genomic_DNA"/>
</dbReference>
<dbReference type="GO" id="GO:0000155">
    <property type="term" value="F:phosphorelay sensor kinase activity"/>
    <property type="evidence" value="ECO:0007669"/>
    <property type="project" value="InterPro"/>
</dbReference>
<gene>
    <name evidence="7" type="ORF">NY667_17785</name>
</gene>
<name>A0A9X4BU10_9XANT</name>
<evidence type="ECO:0000256" key="1">
    <source>
        <dbReference type="ARBA" id="ARBA00022679"/>
    </source>
</evidence>
<protein>
    <submittedName>
        <fullName evidence="7">Sensor histidine kinase</fullName>
    </submittedName>
</protein>
<feature type="transmembrane region" description="Helical" evidence="4">
    <location>
        <begin position="173"/>
        <end position="191"/>
    </location>
</feature>
<dbReference type="Gene3D" id="3.30.565.10">
    <property type="entry name" value="Histidine kinase-like ATPase, C-terminal domain"/>
    <property type="match status" value="1"/>
</dbReference>
<dbReference type="RefSeq" id="WP_104551560.1">
    <property type="nucleotide sequence ID" value="NZ_CP168173.1"/>
</dbReference>
<dbReference type="InterPro" id="IPR050482">
    <property type="entry name" value="Sensor_HK_TwoCompSys"/>
</dbReference>
<feature type="transmembrane region" description="Helical" evidence="4">
    <location>
        <begin position="76"/>
        <end position="96"/>
    </location>
</feature>
<reference evidence="7" key="2">
    <citation type="submission" date="2022-08" db="EMBL/GenBank/DDBJ databases">
        <authorList>
            <person name="Iruegas-Bocardo F."/>
            <person name="Weisberg A.J."/>
            <person name="Riutta E.R."/>
            <person name="Kilday K."/>
            <person name="Bonkowski J.C."/>
            <person name="Creswell T."/>
            <person name="Daughtrey M.L."/>
            <person name="Rane K."/>
            <person name="Grunwald N.J."/>
            <person name="Chang J.H."/>
            <person name="Putnam M.L."/>
        </authorList>
    </citation>
    <scope>NUCLEOTIDE SEQUENCE</scope>
    <source>
        <strain evidence="7">22-338</strain>
    </source>
</reference>
<evidence type="ECO:0000259" key="5">
    <source>
        <dbReference type="Pfam" id="PF02518"/>
    </source>
</evidence>
<dbReference type="GO" id="GO:0046983">
    <property type="term" value="F:protein dimerization activity"/>
    <property type="evidence" value="ECO:0007669"/>
    <property type="project" value="InterPro"/>
</dbReference>
<dbReference type="PANTHER" id="PTHR24421:SF59">
    <property type="entry name" value="OXYGEN SENSOR HISTIDINE KINASE NREB"/>
    <property type="match status" value="1"/>
</dbReference>
<dbReference type="InterPro" id="IPR036890">
    <property type="entry name" value="HATPase_C_sf"/>
</dbReference>
<keyword evidence="3" id="KW-0902">Two-component regulatory system</keyword>
<keyword evidence="4" id="KW-0472">Membrane</keyword>
<feature type="transmembrane region" description="Helical" evidence="4">
    <location>
        <begin position="147"/>
        <end position="167"/>
    </location>
</feature>
<keyword evidence="4" id="KW-1133">Transmembrane helix</keyword>
<evidence type="ECO:0000313" key="8">
    <source>
        <dbReference type="Proteomes" id="UP001140230"/>
    </source>
</evidence>
<evidence type="ECO:0000313" key="7">
    <source>
        <dbReference type="EMBL" id="MDC8639606.1"/>
    </source>
</evidence>
<dbReference type="AlphaFoldDB" id="A0A9X4BU10"/>
<evidence type="ECO:0000256" key="3">
    <source>
        <dbReference type="ARBA" id="ARBA00023012"/>
    </source>
</evidence>
<dbReference type="Gene3D" id="1.20.5.1930">
    <property type="match status" value="1"/>
</dbReference>
<evidence type="ECO:0000259" key="6">
    <source>
        <dbReference type="Pfam" id="PF07730"/>
    </source>
</evidence>
<reference evidence="7" key="1">
    <citation type="journal article" date="2022" name="Phytopathology">
        <title>Whole genome sequencing-based tracing of a 2022 introduction and outbreak of Xanthomonas hortorum pv. pelargonii.</title>
        <authorList>
            <person name="Iruegas Bocardo F."/>
            <person name="Weisberg A.J."/>
            <person name="Riutta E.R."/>
            <person name="Kilday K.B."/>
            <person name="Bonkowski J.C."/>
            <person name="Creswell T.C."/>
            <person name="Daughtrey M."/>
            <person name="Rane K.K."/>
            <person name="Grunwald N.J."/>
            <person name="Chang J.H."/>
            <person name="Putnam M."/>
        </authorList>
    </citation>
    <scope>NUCLEOTIDE SEQUENCE</scope>
    <source>
        <strain evidence="7">22-338</strain>
    </source>
</reference>
<dbReference type="SUPFAM" id="SSF55874">
    <property type="entry name" value="ATPase domain of HSP90 chaperone/DNA topoisomerase II/histidine kinase"/>
    <property type="match status" value="1"/>
</dbReference>
<dbReference type="GO" id="GO:0016020">
    <property type="term" value="C:membrane"/>
    <property type="evidence" value="ECO:0007669"/>
    <property type="project" value="InterPro"/>
</dbReference>
<accession>A0A9X4BU10</accession>
<evidence type="ECO:0000256" key="2">
    <source>
        <dbReference type="ARBA" id="ARBA00022777"/>
    </source>
</evidence>
<dbReference type="Pfam" id="PF02518">
    <property type="entry name" value="HATPase_c"/>
    <property type="match status" value="1"/>
</dbReference>
<sequence>MPVCARTASTTGAAGHRFHLPEVTFCMRTIAEWPRGRQHRRMNSSLPHLLHPLRLAGAFTIAAVALSFMPDASARGAWRWGVLAGFTALFLLHSLLRPLPASRNGALLLQAVLALLLVWMEPHAGTAPVLLVLLVAQAGMAWPPLRVLLLALALNAGMYAVLVQVGIDRALSIVSIYAGFQAFAALTAHYARSAERARDALAYVNADLLATRALLADSARDAERLRLARELHDVAGHKLTAMRIHLRLLRADPMLAPRQELAMLEGLARELLGDIRSVVQSLRDDAGLDLHTALHALAAPFPKPVLQVQIDPAVRVSDPQIAEALLRLVQEALTNAARHGEADTVHVSLHTHDGQLQIDIQDDGHCAEQIREGNGIAGMRERLAALHGQLQLGRAAHGGMQLTARLPA</sequence>
<keyword evidence="1" id="KW-0808">Transferase</keyword>
<evidence type="ECO:0000256" key="4">
    <source>
        <dbReference type="SAM" id="Phobius"/>
    </source>
</evidence>
<feature type="domain" description="Histidine kinase/HSP90-like ATPase" evidence="5">
    <location>
        <begin position="323"/>
        <end position="407"/>
    </location>
</feature>
<comment type="caution">
    <text evidence="7">The sequence shown here is derived from an EMBL/GenBank/DDBJ whole genome shotgun (WGS) entry which is preliminary data.</text>
</comment>
<dbReference type="InterPro" id="IPR003594">
    <property type="entry name" value="HATPase_dom"/>
</dbReference>
<proteinExistence type="predicted"/>
<feature type="transmembrane region" description="Helical" evidence="4">
    <location>
        <begin position="49"/>
        <end position="69"/>
    </location>
</feature>
<dbReference type="Pfam" id="PF07730">
    <property type="entry name" value="HisKA_3"/>
    <property type="match status" value="1"/>
</dbReference>
<keyword evidence="2 7" id="KW-0418">Kinase</keyword>
<dbReference type="Proteomes" id="UP001140230">
    <property type="component" value="Unassembled WGS sequence"/>
</dbReference>
<dbReference type="CDD" id="cd16917">
    <property type="entry name" value="HATPase_UhpB-NarQ-NarX-like"/>
    <property type="match status" value="1"/>
</dbReference>
<dbReference type="InterPro" id="IPR011712">
    <property type="entry name" value="Sig_transdc_His_kin_sub3_dim/P"/>
</dbReference>
<dbReference type="PANTHER" id="PTHR24421">
    <property type="entry name" value="NITRATE/NITRITE SENSOR PROTEIN NARX-RELATED"/>
    <property type="match status" value="1"/>
</dbReference>
<feature type="domain" description="Signal transduction histidine kinase subgroup 3 dimerisation and phosphoacceptor" evidence="6">
    <location>
        <begin position="223"/>
        <end position="285"/>
    </location>
</feature>
<organism evidence="7 8">
    <name type="scientific">Xanthomonas hortorum pv. hederae</name>
    <dbReference type="NCBI Taxonomy" id="453603"/>
    <lineage>
        <taxon>Bacteria</taxon>
        <taxon>Pseudomonadati</taxon>
        <taxon>Pseudomonadota</taxon>
        <taxon>Gammaproteobacteria</taxon>
        <taxon>Lysobacterales</taxon>
        <taxon>Lysobacteraceae</taxon>
        <taxon>Xanthomonas</taxon>
    </lineage>
</organism>